<name>A0ACB8LE01_CITSI</name>
<comment type="caution">
    <text evidence="1">The sequence shown here is derived from an EMBL/GenBank/DDBJ whole genome shotgun (WGS) entry which is preliminary data.</text>
</comment>
<evidence type="ECO:0000313" key="2">
    <source>
        <dbReference type="Proteomes" id="UP000829398"/>
    </source>
</evidence>
<dbReference type="EMBL" id="CM039173">
    <property type="protein sequence ID" value="KAH9771691.1"/>
    <property type="molecule type" value="Genomic_DNA"/>
</dbReference>
<dbReference type="Proteomes" id="UP000829398">
    <property type="component" value="Chromosome 4"/>
</dbReference>
<organism evidence="1 2">
    <name type="scientific">Citrus sinensis</name>
    <name type="common">Sweet orange</name>
    <name type="synonym">Citrus aurantium var. sinensis</name>
    <dbReference type="NCBI Taxonomy" id="2711"/>
    <lineage>
        <taxon>Eukaryota</taxon>
        <taxon>Viridiplantae</taxon>
        <taxon>Streptophyta</taxon>
        <taxon>Embryophyta</taxon>
        <taxon>Tracheophyta</taxon>
        <taxon>Spermatophyta</taxon>
        <taxon>Magnoliopsida</taxon>
        <taxon>eudicotyledons</taxon>
        <taxon>Gunneridae</taxon>
        <taxon>Pentapetalae</taxon>
        <taxon>rosids</taxon>
        <taxon>malvids</taxon>
        <taxon>Sapindales</taxon>
        <taxon>Rutaceae</taxon>
        <taxon>Aurantioideae</taxon>
        <taxon>Citrus</taxon>
    </lineage>
</organism>
<proteinExistence type="predicted"/>
<reference evidence="2" key="1">
    <citation type="journal article" date="2023" name="Hortic. Res.">
        <title>A chromosome-level phased genome enabling allele-level studies in sweet orange: a case study on citrus Huanglongbing tolerance.</title>
        <authorList>
            <person name="Wu B."/>
            <person name="Yu Q."/>
            <person name="Deng Z."/>
            <person name="Duan Y."/>
            <person name="Luo F."/>
            <person name="Gmitter F. Jr."/>
        </authorList>
    </citation>
    <scope>NUCLEOTIDE SEQUENCE [LARGE SCALE GENOMIC DNA]</scope>
    <source>
        <strain evidence="2">cv. Valencia</strain>
    </source>
</reference>
<evidence type="ECO:0000313" key="1">
    <source>
        <dbReference type="EMBL" id="KAH9771691.1"/>
    </source>
</evidence>
<protein>
    <submittedName>
        <fullName evidence="1">Chaperone protein dnaJ C76</fullName>
    </submittedName>
</protein>
<sequence length="297" mass="32731">MPTAATAWLPLFTPSISTITKNNSIPKTSRKLSNSNSVTCCKASLNMDFDLYDLLGIDSSSDQSQIKTAYRMLQKRCHPDIAGSAGHDMAIILNEAYSVLSDPNSRLAYDKEQAKTAGLRGYTGKPIYSVWFGSESEQRAVFVDEVKCVGCLKCALFAGKTFAIESAYGRARVVAQWADPEHKILEAIETCPVDCISIVERSDLAALEYLMAKQPRGTVRVGAGNTAGARVSNIFVDVKKFQTQYEDAMKKAAGKPQIFHFRRRTPIGKHDYQPSKQSDQSQIGYTGNCPMHNLIKI</sequence>
<gene>
    <name evidence="1" type="ORF">KPL71_012783</name>
</gene>
<accession>A0ACB8LE01</accession>
<keyword evidence="2" id="KW-1185">Reference proteome</keyword>